<dbReference type="InterPro" id="IPR011089">
    <property type="entry name" value="GmrSD_C"/>
</dbReference>
<dbReference type="PANTHER" id="PTHR35149:SF1">
    <property type="entry name" value="DUF5655 DOMAIN-CONTAINING PROTEIN"/>
    <property type="match status" value="1"/>
</dbReference>
<sequence length="177" mass="20976">KLVEIDDKNIVENVRQQLLKDLPGDREFTEKFQEAQFKGLEKRAKYVLEKIEYNLIKDQREYILGSGKEVQLEHIIPLTINTKKSVRELGNWLKYLGRGSSEKHKDYVWRIGNLTILAQRLNMIASNNPFQSKLKEYKKSNIKMNKIIVDNYKRFKFSEVEKRSKELAKKAVKIWGF</sequence>
<feature type="domain" description="GmrSD restriction endonucleases C-terminal" evidence="1">
    <location>
        <begin position="23"/>
        <end position="169"/>
    </location>
</feature>
<accession>X1N226</accession>
<organism evidence="2">
    <name type="scientific">marine sediment metagenome</name>
    <dbReference type="NCBI Taxonomy" id="412755"/>
    <lineage>
        <taxon>unclassified sequences</taxon>
        <taxon>metagenomes</taxon>
        <taxon>ecological metagenomes</taxon>
    </lineage>
</organism>
<dbReference type="AlphaFoldDB" id="X1N226"/>
<proteinExistence type="predicted"/>
<evidence type="ECO:0000313" key="2">
    <source>
        <dbReference type="EMBL" id="GAI12644.1"/>
    </source>
</evidence>
<gene>
    <name evidence="2" type="ORF">S06H3_20244</name>
</gene>
<evidence type="ECO:0000259" key="1">
    <source>
        <dbReference type="Pfam" id="PF07510"/>
    </source>
</evidence>
<name>X1N226_9ZZZZ</name>
<dbReference type="PANTHER" id="PTHR35149">
    <property type="entry name" value="SLL5132 PROTEIN"/>
    <property type="match status" value="1"/>
</dbReference>
<reference evidence="2" key="1">
    <citation type="journal article" date="2014" name="Front. Microbiol.">
        <title>High frequency of phylogenetically diverse reductive dehalogenase-homologous genes in deep subseafloor sedimentary metagenomes.</title>
        <authorList>
            <person name="Kawai M."/>
            <person name="Futagami T."/>
            <person name="Toyoda A."/>
            <person name="Takaki Y."/>
            <person name="Nishi S."/>
            <person name="Hori S."/>
            <person name="Arai W."/>
            <person name="Tsubouchi T."/>
            <person name="Morono Y."/>
            <person name="Uchiyama I."/>
            <person name="Ito T."/>
            <person name="Fujiyama A."/>
            <person name="Inagaki F."/>
            <person name="Takami H."/>
        </authorList>
    </citation>
    <scope>NUCLEOTIDE SEQUENCE</scope>
    <source>
        <strain evidence="2">Expedition CK06-06</strain>
    </source>
</reference>
<dbReference type="EMBL" id="BARV01010466">
    <property type="protein sequence ID" value="GAI12644.1"/>
    <property type="molecule type" value="Genomic_DNA"/>
</dbReference>
<protein>
    <recommendedName>
        <fullName evidence="1">GmrSD restriction endonucleases C-terminal domain-containing protein</fullName>
    </recommendedName>
</protein>
<dbReference type="Pfam" id="PF07510">
    <property type="entry name" value="GmrSD_C"/>
    <property type="match status" value="1"/>
</dbReference>
<feature type="non-terminal residue" evidence="2">
    <location>
        <position position="1"/>
    </location>
</feature>
<comment type="caution">
    <text evidence="2">The sequence shown here is derived from an EMBL/GenBank/DDBJ whole genome shotgun (WGS) entry which is preliminary data.</text>
</comment>